<comment type="caution">
    <text evidence="12">The sequence shown here is derived from an EMBL/GenBank/DDBJ whole genome shotgun (WGS) entry which is preliminary data.</text>
</comment>
<keyword evidence="5" id="KW-0999">Mitochondrion inner membrane</keyword>
<dbReference type="FunFam" id="1.10.520.20:FF:000002">
    <property type="entry name" value="ATP synthase subunit O, mitochondrial"/>
    <property type="match status" value="1"/>
</dbReference>
<comment type="subcellular location">
    <subcellularLocation>
        <location evidence="1">Mitochondrion inner membrane</location>
    </subcellularLocation>
</comment>
<organism evidence="12 13">
    <name type="scientific">Gryllus longicercus</name>
    <dbReference type="NCBI Taxonomy" id="2509291"/>
    <lineage>
        <taxon>Eukaryota</taxon>
        <taxon>Metazoa</taxon>
        <taxon>Ecdysozoa</taxon>
        <taxon>Arthropoda</taxon>
        <taxon>Hexapoda</taxon>
        <taxon>Insecta</taxon>
        <taxon>Pterygota</taxon>
        <taxon>Neoptera</taxon>
        <taxon>Polyneoptera</taxon>
        <taxon>Orthoptera</taxon>
        <taxon>Ensifera</taxon>
        <taxon>Gryllidea</taxon>
        <taxon>Grylloidea</taxon>
        <taxon>Gryllidae</taxon>
        <taxon>Gryllinae</taxon>
        <taxon>Gryllus</taxon>
    </lineage>
</organism>
<evidence type="ECO:0000256" key="11">
    <source>
        <dbReference type="ARBA" id="ARBA00033369"/>
    </source>
</evidence>
<keyword evidence="4" id="KW-0375">Hydrogen ion transport</keyword>
<evidence type="ECO:0000256" key="6">
    <source>
        <dbReference type="ARBA" id="ARBA00022946"/>
    </source>
</evidence>
<keyword evidence="8" id="KW-0496">Mitochondrion</keyword>
<keyword evidence="13" id="KW-1185">Reference proteome</keyword>
<keyword evidence="3" id="KW-0813">Transport</keyword>
<dbReference type="AlphaFoldDB" id="A0AAN9VY04"/>
<accession>A0AAN9VY04</accession>
<dbReference type="Gene3D" id="1.10.520.20">
    <property type="entry name" value="N-terminal domain of the delta subunit of the F1F0-ATP synthase"/>
    <property type="match status" value="1"/>
</dbReference>
<evidence type="ECO:0000256" key="1">
    <source>
        <dbReference type="ARBA" id="ARBA00004273"/>
    </source>
</evidence>
<keyword evidence="7" id="KW-0406">Ion transport</keyword>
<proteinExistence type="inferred from homology"/>
<protein>
    <recommendedName>
        <fullName evidence="11">Oligomycin sensitivity conferral protein</fullName>
    </recommendedName>
</protein>
<keyword evidence="10" id="KW-0066">ATP synthesis</keyword>
<comment type="similarity">
    <text evidence="2">Belongs to the ATPase delta chain family.</text>
</comment>
<name>A0AAN9VY04_9ORTH</name>
<dbReference type="GO" id="GO:0046933">
    <property type="term" value="F:proton-transporting ATP synthase activity, rotational mechanism"/>
    <property type="evidence" value="ECO:0007669"/>
    <property type="project" value="InterPro"/>
</dbReference>
<dbReference type="PANTHER" id="PTHR11910">
    <property type="entry name" value="ATP SYNTHASE DELTA CHAIN"/>
    <property type="match status" value="1"/>
</dbReference>
<evidence type="ECO:0000256" key="5">
    <source>
        <dbReference type="ARBA" id="ARBA00022792"/>
    </source>
</evidence>
<dbReference type="InterPro" id="IPR026015">
    <property type="entry name" value="ATP_synth_OSCP/delta_N_sf"/>
</dbReference>
<dbReference type="InterPro" id="IPR000711">
    <property type="entry name" value="ATPase_OSCP/dsu"/>
</dbReference>
<dbReference type="GO" id="GO:0005743">
    <property type="term" value="C:mitochondrial inner membrane"/>
    <property type="evidence" value="ECO:0007669"/>
    <property type="project" value="UniProtKB-SubCell"/>
</dbReference>
<dbReference type="SUPFAM" id="SSF47928">
    <property type="entry name" value="N-terminal domain of the delta subunit of the F1F0-ATP synthase"/>
    <property type="match status" value="1"/>
</dbReference>
<keyword evidence="9" id="KW-0472">Membrane</keyword>
<evidence type="ECO:0000256" key="7">
    <source>
        <dbReference type="ARBA" id="ARBA00023065"/>
    </source>
</evidence>
<dbReference type="Proteomes" id="UP001378592">
    <property type="component" value="Unassembled WGS sequence"/>
</dbReference>
<evidence type="ECO:0000313" key="12">
    <source>
        <dbReference type="EMBL" id="KAK7868502.1"/>
    </source>
</evidence>
<gene>
    <name evidence="12" type="ORF">R5R35_001910</name>
</gene>
<evidence type="ECO:0000256" key="9">
    <source>
        <dbReference type="ARBA" id="ARBA00023136"/>
    </source>
</evidence>
<evidence type="ECO:0000256" key="10">
    <source>
        <dbReference type="ARBA" id="ARBA00023310"/>
    </source>
</evidence>
<keyword evidence="6" id="KW-0809">Transit peptide</keyword>
<dbReference type="PRINTS" id="PR00125">
    <property type="entry name" value="ATPASEDELTA"/>
</dbReference>
<dbReference type="HAMAP" id="MF_01416">
    <property type="entry name" value="ATP_synth_delta_bact"/>
    <property type="match status" value="1"/>
</dbReference>
<reference evidence="12 13" key="1">
    <citation type="submission" date="2024-03" db="EMBL/GenBank/DDBJ databases">
        <title>The genome assembly and annotation of the cricket Gryllus longicercus Weissman &amp; Gray.</title>
        <authorList>
            <person name="Szrajer S."/>
            <person name="Gray D."/>
            <person name="Ylla G."/>
        </authorList>
    </citation>
    <scope>NUCLEOTIDE SEQUENCE [LARGE SCALE GENOMIC DNA]</scope>
    <source>
        <strain evidence="12">DAG 2021-001</strain>
        <tissue evidence="12">Whole body minus gut</tissue>
    </source>
</reference>
<evidence type="ECO:0000256" key="4">
    <source>
        <dbReference type="ARBA" id="ARBA00022781"/>
    </source>
</evidence>
<sequence length="209" mass="22567">MATKGLSIIVRSLSSTAVSSQLVKPPIQIFGLEGRYATALFSAATKQKQLEAVETELTKLQGTLKSDVKFREFIHDPSLKRQVKVEGIKQIAAKLSLTPPSSNLLGLLAENGRLKSLEGVINAFRTIMAAYRGEVPCEVTTAKPLDDATKIELEGALKSFLKKGETLLLTTKVDPSIIGGMVVTIGDKYVDMSISSKIKKYTDLIQSAA</sequence>
<evidence type="ECO:0000256" key="8">
    <source>
        <dbReference type="ARBA" id="ARBA00023128"/>
    </source>
</evidence>
<dbReference type="NCBIfam" id="TIGR01145">
    <property type="entry name" value="ATP_synt_delta"/>
    <property type="match status" value="1"/>
</dbReference>
<evidence type="ECO:0000256" key="3">
    <source>
        <dbReference type="ARBA" id="ARBA00022448"/>
    </source>
</evidence>
<evidence type="ECO:0000256" key="2">
    <source>
        <dbReference type="ARBA" id="ARBA00007046"/>
    </source>
</evidence>
<dbReference type="Pfam" id="PF00213">
    <property type="entry name" value="OSCP"/>
    <property type="match status" value="1"/>
</dbReference>
<dbReference type="EMBL" id="JAZDUA010000093">
    <property type="protein sequence ID" value="KAK7868502.1"/>
    <property type="molecule type" value="Genomic_DNA"/>
</dbReference>
<evidence type="ECO:0000313" key="13">
    <source>
        <dbReference type="Proteomes" id="UP001378592"/>
    </source>
</evidence>